<dbReference type="AlphaFoldDB" id="A0A853BW18"/>
<feature type="domain" description="Peptidoglycan binding-like" evidence="1">
    <location>
        <begin position="128"/>
        <end position="178"/>
    </location>
</feature>
<dbReference type="InterPro" id="IPR002477">
    <property type="entry name" value="Peptidoglycan-bd-like"/>
</dbReference>
<name>A0A853BW18_9ACTN</name>
<dbReference type="GO" id="GO:0015562">
    <property type="term" value="F:efflux transmembrane transporter activity"/>
    <property type="evidence" value="ECO:0007669"/>
    <property type="project" value="TreeGrafter"/>
</dbReference>
<dbReference type="SUPFAM" id="SSF47090">
    <property type="entry name" value="PGBD-like"/>
    <property type="match status" value="1"/>
</dbReference>
<evidence type="ECO:0000313" key="3">
    <source>
        <dbReference type="Proteomes" id="UP000530424"/>
    </source>
</evidence>
<reference evidence="2 3" key="1">
    <citation type="submission" date="2020-07" db="EMBL/GenBank/DDBJ databases">
        <title>Sequencing the genomes of 1000 actinobacteria strains.</title>
        <authorList>
            <person name="Klenk H.-P."/>
        </authorList>
    </citation>
    <scope>NUCLEOTIDE SEQUENCE [LARGE SCALE GENOMIC DNA]</scope>
    <source>
        <strain evidence="2 3">DSM 103833</strain>
    </source>
</reference>
<dbReference type="Gene3D" id="1.10.101.10">
    <property type="entry name" value="PGBD-like superfamily/PGBD"/>
    <property type="match status" value="1"/>
</dbReference>
<sequence>MTVFSVPRVRRLLLGVVLLALAVAGGTAYLWQREGGASADDGAETTTGATATAERRDLVDAERVSGTLEYADSITVTANGEGTVTELPEEASVLRRGDVAYRVDDLPVVVLLGDLPMWRDLYEGVEDGKDVRQLERNLARLGYDPGTVNKEFTWYTESALLDLQEDLGVDEDGIASPADFVVVEDALRVGAHTATVGQQLVLGTTTELYSASALDRVVNVDLEPSDESLANVGAKATVTLPDGATIRATVSSVGEVETTTAADGTETSTIPVELAVEESKKVADLDVATVSVDLARDTKKDVVAVPVTALVALAEGGFAVELVEGSGDPVLTAVEPGLYADGYVEIIDGLAVGDTVVVPE</sequence>
<dbReference type="InterPro" id="IPR036365">
    <property type="entry name" value="PGBD-like_sf"/>
</dbReference>
<dbReference type="InterPro" id="IPR036366">
    <property type="entry name" value="PGBDSf"/>
</dbReference>
<dbReference type="RefSeq" id="WP_179666726.1">
    <property type="nucleotide sequence ID" value="NZ_JACCFP010000001.1"/>
</dbReference>
<dbReference type="InterPro" id="IPR010916">
    <property type="entry name" value="TonB_box_CS"/>
</dbReference>
<dbReference type="Gene3D" id="2.40.420.20">
    <property type="match status" value="1"/>
</dbReference>
<gene>
    <name evidence="2" type="ORF">HNR19_000788</name>
</gene>
<dbReference type="GO" id="GO:1990281">
    <property type="term" value="C:efflux pump complex"/>
    <property type="evidence" value="ECO:0007669"/>
    <property type="project" value="TreeGrafter"/>
</dbReference>
<keyword evidence="2" id="KW-0378">Hydrolase</keyword>
<accession>A0A853BW18</accession>
<dbReference type="Proteomes" id="UP000530424">
    <property type="component" value="Unassembled WGS sequence"/>
</dbReference>
<comment type="caution">
    <text evidence="2">The sequence shown here is derived from an EMBL/GenBank/DDBJ whole genome shotgun (WGS) entry which is preliminary data.</text>
</comment>
<evidence type="ECO:0000313" key="2">
    <source>
        <dbReference type="EMBL" id="NYJ00090.1"/>
    </source>
</evidence>
<evidence type="ECO:0000259" key="1">
    <source>
        <dbReference type="Pfam" id="PF01471"/>
    </source>
</evidence>
<dbReference type="PROSITE" id="PS00430">
    <property type="entry name" value="TONB_DEPENDENT_REC_1"/>
    <property type="match status" value="1"/>
</dbReference>
<dbReference type="Pfam" id="PF01471">
    <property type="entry name" value="PG_binding_1"/>
    <property type="match status" value="1"/>
</dbReference>
<proteinExistence type="predicted"/>
<keyword evidence="3" id="KW-1185">Reference proteome</keyword>
<protein>
    <submittedName>
        <fullName evidence="2">Peptidoglycan hydrolase-like protein with peptidoglycan-binding domain</fullName>
    </submittedName>
</protein>
<dbReference type="EMBL" id="JACCFP010000001">
    <property type="protein sequence ID" value="NYJ00090.1"/>
    <property type="molecule type" value="Genomic_DNA"/>
</dbReference>
<organism evidence="2 3">
    <name type="scientific">Nocardioides thalensis</name>
    <dbReference type="NCBI Taxonomy" id="1914755"/>
    <lineage>
        <taxon>Bacteria</taxon>
        <taxon>Bacillati</taxon>
        <taxon>Actinomycetota</taxon>
        <taxon>Actinomycetes</taxon>
        <taxon>Propionibacteriales</taxon>
        <taxon>Nocardioidaceae</taxon>
        <taxon>Nocardioides</taxon>
    </lineage>
</organism>
<dbReference type="GO" id="GO:0016787">
    <property type="term" value="F:hydrolase activity"/>
    <property type="evidence" value="ECO:0007669"/>
    <property type="project" value="UniProtKB-KW"/>
</dbReference>
<dbReference type="PANTHER" id="PTHR30469">
    <property type="entry name" value="MULTIDRUG RESISTANCE PROTEIN MDTA"/>
    <property type="match status" value="1"/>
</dbReference>